<dbReference type="PANTHER" id="PTHR30118:SF6">
    <property type="entry name" value="HTH-TYPE TRANSCRIPTIONAL REGULATOR LEUO"/>
    <property type="match status" value="1"/>
</dbReference>
<organism evidence="6 7">
    <name type="scientific">Shewanella maritima</name>
    <dbReference type="NCBI Taxonomy" id="2520507"/>
    <lineage>
        <taxon>Bacteria</taxon>
        <taxon>Pseudomonadati</taxon>
        <taxon>Pseudomonadota</taxon>
        <taxon>Gammaproteobacteria</taxon>
        <taxon>Alteromonadales</taxon>
        <taxon>Shewanellaceae</taxon>
        <taxon>Shewanella</taxon>
    </lineage>
</organism>
<evidence type="ECO:0000256" key="3">
    <source>
        <dbReference type="ARBA" id="ARBA00023125"/>
    </source>
</evidence>
<dbReference type="OrthoDB" id="5870493at2"/>
<name>A0A411PN54_9GAMM</name>
<sequence length="311" mass="35396">MKHSDYSLIPTFVAIMQTKNYSKAAKQLGISQSAVSQGVTRLRDVFKDTLFIRASHGVEPTQFAHDIYPALANAVENIIYTLPEYQKFDPAECDKEFVVSSLSVFGFNILPELAMLMSQQAPQASVRIEPLKHIDQTDMLRSQQYDLLISAGSDYRGPLRSQVIMCDQLNIICRTDHPRLESTINEQQFLTEKHVTLGILGQDSDRHANYLIGQGFTNEALFTQRKTAWQASSIMEILPIVERSDYLSLLPQKLVNKYMDIYNLKTLKAPFMEDLIDVCTYWHSSRTNDPSHKWFRGLVAQAAKNVSKQLD</sequence>
<protein>
    <submittedName>
        <fullName evidence="6">LysR family transcriptional regulator</fullName>
    </submittedName>
</protein>
<dbReference type="GO" id="GO:0003700">
    <property type="term" value="F:DNA-binding transcription factor activity"/>
    <property type="evidence" value="ECO:0007669"/>
    <property type="project" value="InterPro"/>
</dbReference>
<dbReference type="InterPro" id="IPR036388">
    <property type="entry name" value="WH-like_DNA-bd_sf"/>
</dbReference>
<dbReference type="KEGG" id="smai:EXU30_14925"/>
<feature type="domain" description="HTH lysR-type" evidence="5">
    <location>
        <begin position="11"/>
        <end position="61"/>
    </location>
</feature>
<dbReference type="Gene3D" id="3.40.190.10">
    <property type="entry name" value="Periplasmic binding protein-like II"/>
    <property type="match status" value="2"/>
</dbReference>
<evidence type="ECO:0000256" key="1">
    <source>
        <dbReference type="ARBA" id="ARBA00009437"/>
    </source>
</evidence>
<dbReference type="InterPro" id="IPR005119">
    <property type="entry name" value="LysR_subst-bd"/>
</dbReference>
<dbReference type="Pfam" id="PF00126">
    <property type="entry name" value="HTH_1"/>
    <property type="match status" value="1"/>
</dbReference>
<evidence type="ECO:0000256" key="4">
    <source>
        <dbReference type="ARBA" id="ARBA00023163"/>
    </source>
</evidence>
<dbReference type="Gene3D" id="1.10.10.10">
    <property type="entry name" value="Winged helix-like DNA-binding domain superfamily/Winged helix DNA-binding domain"/>
    <property type="match status" value="1"/>
</dbReference>
<dbReference type="RefSeq" id="WP_130603518.1">
    <property type="nucleotide sequence ID" value="NZ_CP036200.1"/>
</dbReference>
<evidence type="ECO:0000259" key="5">
    <source>
        <dbReference type="PROSITE" id="PS50931"/>
    </source>
</evidence>
<dbReference type="GO" id="GO:0003677">
    <property type="term" value="F:DNA binding"/>
    <property type="evidence" value="ECO:0007669"/>
    <property type="project" value="UniProtKB-KW"/>
</dbReference>
<dbReference type="InterPro" id="IPR036390">
    <property type="entry name" value="WH_DNA-bd_sf"/>
</dbReference>
<keyword evidence="2" id="KW-0805">Transcription regulation</keyword>
<dbReference type="AlphaFoldDB" id="A0A411PN54"/>
<dbReference type="SUPFAM" id="SSF53850">
    <property type="entry name" value="Periplasmic binding protein-like II"/>
    <property type="match status" value="1"/>
</dbReference>
<evidence type="ECO:0000256" key="2">
    <source>
        <dbReference type="ARBA" id="ARBA00023015"/>
    </source>
</evidence>
<evidence type="ECO:0000313" key="7">
    <source>
        <dbReference type="Proteomes" id="UP000291106"/>
    </source>
</evidence>
<keyword evidence="3" id="KW-0238">DNA-binding</keyword>
<dbReference type="Pfam" id="PF03466">
    <property type="entry name" value="LysR_substrate"/>
    <property type="match status" value="1"/>
</dbReference>
<dbReference type="Proteomes" id="UP000291106">
    <property type="component" value="Chromosome"/>
</dbReference>
<accession>A0A411PN54</accession>
<dbReference type="InterPro" id="IPR050389">
    <property type="entry name" value="LysR-type_TF"/>
</dbReference>
<comment type="similarity">
    <text evidence="1">Belongs to the LysR transcriptional regulatory family.</text>
</comment>
<dbReference type="InterPro" id="IPR000847">
    <property type="entry name" value="LysR_HTH_N"/>
</dbReference>
<evidence type="ECO:0000313" key="6">
    <source>
        <dbReference type="EMBL" id="QBF84926.1"/>
    </source>
</evidence>
<gene>
    <name evidence="6" type="ORF">EXU30_14925</name>
</gene>
<keyword evidence="4" id="KW-0804">Transcription</keyword>
<dbReference type="EMBL" id="CP036200">
    <property type="protein sequence ID" value="QBF84926.1"/>
    <property type="molecule type" value="Genomic_DNA"/>
</dbReference>
<dbReference type="PANTHER" id="PTHR30118">
    <property type="entry name" value="HTH-TYPE TRANSCRIPTIONAL REGULATOR LEUO-RELATED"/>
    <property type="match status" value="1"/>
</dbReference>
<dbReference type="PROSITE" id="PS50931">
    <property type="entry name" value="HTH_LYSR"/>
    <property type="match status" value="1"/>
</dbReference>
<dbReference type="PRINTS" id="PR00039">
    <property type="entry name" value="HTHLYSR"/>
</dbReference>
<keyword evidence="7" id="KW-1185">Reference proteome</keyword>
<proteinExistence type="inferred from homology"/>
<reference evidence="6 7" key="1">
    <citation type="submission" date="2019-02" db="EMBL/GenBank/DDBJ databases">
        <title>Shewanella sp. D4-2 isolated from Dokdo Island.</title>
        <authorList>
            <person name="Baek K."/>
        </authorList>
    </citation>
    <scope>NUCLEOTIDE SEQUENCE [LARGE SCALE GENOMIC DNA]</scope>
    <source>
        <strain evidence="6 7">D4-2</strain>
    </source>
</reference>
<dbReference type="SUPFAM" id="SSF46785">
    <property type="entry name" value="Winged helix' DNA-binding domain"/>
    <property type="match status" value="1"/>
</dbReference>